<dbReference type="EMBL" id="JBAMIC010000010">
    <property type="protein sequence ID" value="KAK7102531.1"/>
    <property type="molecule type" value="Genomic_DNA"/>
</dbReference>
<proteinExistence type="predicted"/>
<organism evidence="1 2">
    <name type="scientific">Littorina saxatilis</name>
    <dbReference type="NCBI Taxonomy" id="31220"/>
    <lineage>
        <taxon>Eukaryota</taxon>
        <taxon>Metazoa</taxon>
        <taxon>Spiralia</taxon>
        <taxon>Lophotrochozoa</taxon>
        <taxon>Mollusca</taxon>
        <taxon>Gastropoda</taxon>
        <taxon>Caenogastropoda</taxon>
        <taxon>Littorinimorpha</taxon>
        <taxon>Littorinoidea</taxon>
        <taxon>Littorinidae</taxon>
        <taxon>Littorina</taxon>
    </lineage>
</organism>
<protein>
    <submittedName>
        <fullName evidence="1">Uncharacterized protein</fullName>
    </submittedName>
</protein>
<name>A0AAN9BCG2_9CAEN</name>
<evidence type="ECO:0000313" key="2">
    <source>
        <dbReference type="Proteomes" id="UP001374579"/>
    </source>
</evidence>
<dbReference type="Proteomes" id="UP001374579">
    <property type="component" value="Unassembled WGS sequence"/>
</dbReference>
<comment type="caution">
    <text evidence="1">The sequence shown here is derived from an EMBL/GenBank/DDBJ whole genome shotgun (WGS) entry which is preliminary data.</text>
</comment>
<sequence>MLTLQHLSRLIPYLAITAITIATSSPILEGLPEVDCSKVTSADSDAFLRLVTQLETEGITHNMDTDLKVVPYEILTAAAIGNLQGMLDNLGHIRLLRVLNGVTEKYSNDFTRYLIAHLDAEHCAKSTGGKL</sequence>
<accession>A0AAN9BCG2</accession>
<dbReference type="AlphaFoldDB" id="A0AAN9BCG2"/>
<evidence type="ECO:0000313" key="1">
    <source>
        <dbReference type="EMBL" id="KAK7102531.1"/>
    </source>
</evidence>
<keyword evidence="2" id="KW-1185">Reference proteome</keyword>
<gene>
    <name evidence="1" type="ORF">V1264_020734</name>
</gene>
<reference evidence="1 2" key="1">
    <citation type="submission" date="2024-02" db="EMBL/GenBank/DDBJ databases">
        <title>Chromosome-scale genome assembly of the rough periwinkle Littorina saxatilis.</title>
        <authorList>
            <person name="De Jode A."/>
            <person name="Faria R."/>
            <person name="Formenti G."/>
            <person name="Sims Y."/>
            <person name="Smith T.P."/>
            <person name="Tracey A."/>
            <person name="Wood J.M.D."/>
            <person name="Zagrodzka Z.B."/>
            <person name="Johannesson K."/>
            <person name="Butlin R.K."/>
            <person name="Leder E.H."/>
        </authorList>
    </citation>
    <scope>NUCLEOTIDE SEQUENCE [LARGE SCALE GENOMIC DNA]</scope>
    <source>
        <strain evidence="1">Snail1</strain>
        <tissue evidence="1">Muscle</tissue>
    </source>
</reference>